<keyword evidence="3" id="KW-1185">Reference proteome</keyword>
<evidence type="ECO:0000313" key="2">
    <source>
        <dbReference type="EMBL" id="KAG7309628.1"/>
    </source>
</evidence>
<keyword evidence="1" id="KW-0732">Signal</keyword>
<proteinExistence type="predicted"/>
<sequence length="109" mass="13208">MEKCCLIVFTILFVISHHPTFQTEEDYYKYLSKDSKNLKDDWTPTVENTEFRLKKMYRQFVTEGRFMEFLKHLFYIASDWVVGEFIKLQSLLSQLPLFMDTYKNKTLVK</sequence>
<feature type="signal peptide" evidence="1">
    <location>
        <begin position="1"/>
        <end position="16"/>
    </location>
</feature>
<name>A0ABQ7QX65_PLUXY</name>
<feature type="chain" id="PRO_5045551944" evidence="1">
    <location>
        <begin position="17"/>
        <end position="109"/>
    </location>
</feature>
<organism evidence="2 3">
    <name type="scientific">Plutella xylostella</name>
    <name type="common">Diamondback moth</name>
    <name type="synonym">Plutella maculipennis</name>
    <dbReference type="NCBI Taxonomy" id="51655"/>
    <lineage>
        <taxon>Eukaryota</taxon>
        <taxon>Metazoa</taxon>
        <taxon>Ecdysozoa</taxon>
        <taxon>Arthropoda</taxon>
        <taxon>Hexapoda</taxon>
        <taxon>Insecta</taxon>
        <taxon>Pterygota</taxon>
        <taxon>Neoptera</taxon>
        <taxon>Endopterygota</taxon>
        <taxon>Lepidoptera</taxon>
        <taxon>Glossata</taxon>
        <taxon>Ditrysia</taxon>
        <taxon>Yponomeutoidea</taxon>
        <taxon>Plutellidae</taxon>
        <taxon>Plutella</taxon>
    </lineage>
</organism>
<dbReference type="Proteomes" id="UP000823941">
    <property type="component" value="Chromosome 6"/>
</dbReference>
<protein>
    <submittedName>
        <fullName evidence="2">Uncharacterized protein</fullName>
    </submittedName>
</protein>
<evidence type="ECO:0000256" key="1">
    <source>
        <dbReference type="SAM" id="SignalP"/>
    </source>
</evidence>
<dbReference type="EMBL" id="JAHIBW010000006">
    <property type="protein sequence ID" value="KAG7309628.1"/>
    <property type="molecule type" value="Genomic_DNA"/>
</dbReference>
<gene>
    <name evidence="2" type="ORF">JYU34_004106</name>
</gene>
<comment type="caution">
    <text evidence="2">The sequence shown here is derived from an EMBL/GenBank/DDBJ whole genome shotgun (WGS) entry which is preliminary data.</text>
</comment>
<evidence type="ECO:0000313" key="3">
    <source>
        <dbReference type="Proteomes" id="UP000823941"/>
    </source>
</evidence>
<accession>A0ABQ7QX65</accession>
<reference evidence="2 3" key="1">
    <citation type="submission" date="2021-06" db="EMBL/GenBank/DDBJ databases">
        <title>A haploid diamondback moth (Plutella xylostella L.) genome assembly resolves 31 chromosomes and identifies a diamide resistance mutation.</title>
        <authorList>
            <person name="Ward C.M."/>
            <person name="Perry K.D."/>
            <person name="Baker G."/>
            <person name="Powis K."/>
            <person name="Heckel D.G."/>
            <person name="Baxter S.W."/>
        </authorList>
    </citation>
    <scope>NUCLEOTIDE SEQUENCE [LARGE SCALE GENOMIC DNA]</scope>
    <source>
        <strain evidence="2 3">LV</strain>
        <tissue evidence="2">Single pupa</tissue>
    </source>
</reference>